<evidence type="ECO:0000313" key="4">
    <source>
        <dbReference type="Proteomes" id="UP001221142"/>
    </source>
</evidence>
<evidence type="ECO:0000256" key="2">
    <source>
        <dbReference type="SAM" id="Phobius"/>
    </source>
</evidence>
<protein>
    <recommendedName>
        <fullName evidence="5">Mid2 domain-containing protein</fullName>
    </recommendedName>
</protein>
<feature type="transmembrane region" description="Helical" evidence="2">
    <location>
        <begin position="196"/>
        <end position="218"/>
    </location>
</feature>
<feature type="region of interest" description="Disordered" evidence="1">
    <location>
        <begin position="304"/>
        <end position="424"/>
    </location>
</feature>
<feature type="compositionally biased region" description="Low complexity" evidence="1">
    <location>
        <begin position="335"/>
        <end position="364"/>
    </location>
</feature>
<dbReference type="AlphaFoldDB" id="A0AAD7BG48"/>
<proteinExistence type="predicted"/>
<keyword evidence="4" id="KW-1185">Reference proteome</keyword>
<name>A0AAD7BG48_9AGAR</name>
<dbReference type="Gene3D" id="2.60.120.260">
    <property type="entry name" value="Galactose-binding domain-like"/>
    <property type="match status" value="1"/>
</dbReference>
<sequence length="424" mass="43593">MATSLIDDQDPSITYTGSWVVGGTIHEHDDTVSSSTKVGDHFSVPFQGTEITVFGTFDATSTGVKTLYSIDNAAGTIVTSQASGNGLDDYQQPFWQSGTLSSGNHTLVVTMKSINSDDGDGEGTIWFDYFQVTGGPTETPNTNTQSSPSGTSSSPSSSSASQSSASSSATNTSSSSPSPSSSAGAIASGSSSHAGLIGGVVGGVAVLILFLLCGLFFLRRRQRQQNSVSNAHPVYYGPNSGPGMAFVQGGTPKLGSMYSQPYEYGSGPGTPIATPPAQVEAAPLLYPVTSHVAHTYPGPQAYAAPASDVYPNPGYAPQAQDGSYSNSYQQQQHRPTSPTATSSSFAAGPSSSSSHAHPRSSMTSTADAPAVPGSNVTDLKRRQQEVVLSYEQGLAGSGPAVQHVDSGIRTGVKPAEIPPVYTVQ</sequence>
<accession>A0AAD7BG48</accession>
<comment type="caution">
    <text evidence="3">The sequence shown here is derived from an EMBL/GenBank/DDBJ whole genome shotgun (WGS) entry which is preliminary data.</text>
</comment>
<reference evidence="3" key="1">
    <citation type="submission" date="2023-03" db="EMBL/GenBank/DDBJ databases">
        <title>Massive genome expansion in bonnet fungi (Mycena s.s.) driven by repeated elements and novel gene families across ecological guilds.</title>
        <authorList>
            <consortium name="Lawrence Berkeley National Laboratory"/>
            <person name="Harder C.B."/>
            <person name="Miyauchi S."/>
            <person name="Viragh M."/>
            <person name="Kuo A."/>
            <person name="Thoen E."/>
            <person name="Andreopoulos B."/>
            <person name="Lu D."/>
            <person name="Skrede I."/>
            <person name="Drula E."/>
            <person name="Henrissat B."/>
            <person name="Morin E."/>
            <person name="Kohler A."/>
            <person name="Barry K."/>
            <person name="LaButti K."/>
            <person name="Morin E."/>
            <person name="Salamov A."/>
            <person name="Lipzen A."/>
            <person name="Mereny Z."/>
            <person name="Hegedus B."/>
            <person name="Baldrian P."/>
            <person name="Stursova M."/>
            <person name="Weitz H."/>
            <person name="Taylor A."/>
            <person name="Grigoriev I.V."/>
            <person name="Nagy L.G."/>
            <person name="Martin F."/>
            <person name="Kauserud H."/>
        </authorList>
    </citation>
    <scope>NUCLEOTIDE SEQUENCE</scope>
    <source>
        <strain evidence="3">9284</strain>
    </source>
</reference>
<dbReference type="EMBL" id="JARKIF010000018">
    <property type="protein sequence ID" value="KAJ7619665.1"/>
    <property type="molecule type" value="Genomic_DNA"/>
</dbReference>
<feature type="region of interest" description="Disordered" evidence="1">
    <location>
        <begin position="136"/>
        <end position="188"/>
    </location>
</feature>
<feature type="compositionally biased region" description="Polar residues" evidence="1">
    <location>
        <begin position="320"/>
        <end position="334"/>
    </location>
</feature>
<keyword evidence="2" id="KW-1133">Transmembrane helix</keyword>
<keyword evidence="2" id="KW-0472">Membrane</keyword>
<keyword evidence="2" id="KW-0812">Transmembrane</keyword>
<gene>
    <name evidence="3" type="ORF">FB45DRAFT_162416</name>
</gene>
<evidence type="ECO:0008006" key="5">
    <source>
        <dbReference type="Google" id="ProtNLM"/>
    </source>
</evidence>
<evidence type="ECO:0000313" key="3">
    <source>
        <dbReference type="EMBL" id="KAJ7619665.1"/>
    </source>
</evidence>
<organism evidence="3 4">
    <name type="scientific">Roridomyces roridus</name>
    <dbReference type="NCBI Taxonomy" id="1738132"/>
    <lineage>
        <taxon>Eukaryota</taxon>
        <taxon>Fungi</taxon>
        <taxon>Dikarya</taxon>
        <taxon>Basidiomycota</taxon>
        <taxon>Agaricomycotina</taxon>
        <taxon>Agaricomycetes</taxon>
        <taxon>Agaricomycetidae</taxon>
        <taxon>Agaricales</taxon>
        <taxon>Marasmiineae</taxon>
        <taxon>Mycenaceae</taxon>
        <taxon>Roridomyces</taxon>
    </lineage>
</organism>
<evidence type="ECO:0000256" key="1">
    <source>
        <dbReference type="SAM" id="MobiDB-lite"/>
    </source>
</evidence>
<dbReference type="Proteomes" id="UP001221142">
    <property type="component" value="Unassembled WGS sequence"/>
</dbReference>